<dbReference type="Gene3D" id="3.30.70.1070">
    <property type="entry name" value="Sporulation related repeat"/>
    <property type="match status" value="1"/>
</dbReference>
<dbReference type="SUPFAM" id="SSF110997">
    <property type="entry name" value="Sporulation related repeat"/>
    <property type="match status" value="1"/>
</dbReference>
<feature type="compositionally biased region" description="Pro residues" evidence="2">
    <location>
        <begin position="402"/>
        <end position="418"/>
    </location>
</feature>
<dbReference type="InterPro" id="IPR011990">
    <property type="entry name" value="TPR-like_helical_dom_sf"/>
</dbReference>
<feature type="compositionally biased region" description="Polar residues" evidence="2">
    <location>
        <begin position="249"/>
        <end position="270"/>
    </location>
</feature>
<feature type="signal peptide" evidence="3">
    <location>
        <begin position="1"/>
        <end position="27"/>
    </location>
</feature>
<evidence type="ECO:0000259" key="4">
    <source>
        <dbReference type="PROSITE" id="PS51724"/>
    </source>
</evidence>
<dbReference type="PROSITE" id="PS51724">
    <property type="entry name" value="SPOR"/>
    <property type="match status" value="1"/>
</dbReference>
<evidence type="ECO:0000256" key="1">
    <source>
        <dbReference type="PROSITE-ProRule" id="PRU00339"/>
    </source>
</evidence>
<proteinExistence type="predicted"/>
<keyword evidence="1" id="KW-0802">TPR repeat</keyword>
<dbReference type="PROSITE" id="PS50005">
    <property type="entry name" value="TPR"/>
    <property type="match status" value="1"/>
</dbReference>
<keyword evidence="5" id="KW-0131">Cell cycle</keyword>
<evidence type="ECO:0000256" key="3">
    <source>
        <dbReference type="SAM" id="SignalP"/>
    </source>
</evidence>
<dbReference type="GO" id="GO:0051301">
    <property type="term" value="P:cell division"/>
    <property type="evidence" value="ECO:0007669"/>
    <property type="project" value="UniProtKB-KW"/>
</dbReference>
<evidence type="ECO:0000313" key="5">
    <source>
        <dbReference type="EMBL" id="MBB3764349.1"/>
    </source>
</evidence>
<dbReference type="InterPro" id="IPR036680">
    <property type="entry name" value="SPOR-like_sf"/>
</dbReference>
<feature type="region of interest" description="Disordered" evidence="2">
    <location>
        <begin position="249"/>
        <end position="442"/>
    </location>
</feature>
<dbReference type="InterPro" id="IPR019734">
    <property type="entry name" value="TPR_rpt"/>
</dbReference>
<feature type="repeat" description="TPR" evidence="1">
    <location>
        <begin position="52"/>
        <end position="85"/>
    </location>
</feature>
<dbReference type="SUPFAM" id="SSF48452">
    <property type="entry name" value="TPR-like"/>
    <property type="match status" value="1"/>
</dbReference>
<protein>
    <submittedName>
        <fullName evidence="5">Tetratricopeptide (TPR) repeat protein/cell division protein FtsN</fullName>
    </submittedName>
</protein>
<feature type="compositionally biased region" description="Basic and acidic residues" evidence="2">
    <location>
        <begin position="306"/>
        <end position="317"/>
    </location>
</feature>
<evidence type="ECO:0000313" key="6">
    <source>
        <dbReference type="Proteomes" id="UP000578569"/>
    </source>
</evidence>
<reference evidence="5 6" key="1">
    <citation type="submission" date="2020-08" db="EMBL/GenBank/DDBJ databases">
        <title>Genomic Encyclopedia of Type Strains, Phase IV (KMG-IV): sequencing the most valuable type-strain genomes for metagenomic binning, comparative biology and taxonomic classification.</title>
        <authorList>
            <person name="Goeker M."/>
        </authorList>
    </citation>
    <scope>NUCLEOTIDE SEQUENCE [LARGE SCALE GENOMIC DNA]</scope>
    <source>
        <strain evidence="5 6">DSM 24194</strain>
    </source>
</reference>
<sequence length="533" mass="57554">MQTRILKNALTSALAATALAVAMPASAQHSGEPPADVLKRQLQTLNSRPNDMEALVAAGYASLDLGDYPAAGGFFGRAADVNPNDPRPQAGMGAVMAENGEAERALAYFAAAERLGASPAQFGVDRGLAYDLIGQLKAAEADYRKGLGTHRDAQARRRLALNLAMQGDRTAALAFLKPLLDAGDPAAQRGRAFVLALTGDLDGARRAFDSAMPGTADRIDPFIRKLGIIAVPQKAAAVHLGRFPSDDQIQLSSRVPTPQARTVPQRSVAENVSRPEPRPAPEAQRSADQEDGRRVRRFRQVVAERPTPHGPDRRVKLVEINPDPDDDVDRAEPENNQNAPSPGLSDFTLPSAAAAAQHSRVESVSLPPAERQEPRRPASSRLAGIDEALERLPAQGSQPRTEVPPAPRPRYEPPPAPRPRFEAPRAEPQRAAPQPAPQPDIGVAGTYWVQLAGGSRKDAMPYEWRRISRQAGNVLNGQTGHVTQGVDFFRLLVGPFRSDDEAQEMVNKLRAEGVDSFTWQRRPALLRIEKIGS</sequence>
<feature type="compositionally biased region" description="Basic and acidic residues" evidence="2">
    <location>
        <begin position="419"/>
        <end position="428"/>
    </location>
</feature>
<dbReference type="InterPro" id="IPR007730">
    <property type="entry name" value="SPOR-like_dom"/>
</dbReference>
<dbReference type="Pfam" id="PF05036">
    <property type="entry name" value="SPOR"/>
    <property type="match status" value="1"/>
</dbReference>
<keyword evidence="5" id="KW-0132">Cell division</keyword>
<comment type="caution">
    <text evidence="5">The sequence shown here is derived from an EMBL/GenBank/DDBJ whole genome shotgun (WGS) entry which is preliminary data.</text>
</comment>
<organism evidence="5 6">
    <name type="scientific">Sphingomicrobium lutaoense</name>
    <dbReference type="NCBI Taxonomy" id="515949"/>
    <lineage>
        <taxon>Bacteria</taxon>
        <taxon>Pseudomonadati</taxon>
        <taxon>Pseudomonadota</taxon>
        <taxon>Alphaproteobacteria</taxon>
        <taxon>Sphingomonadales</taxon>
        <taxon>Sphingomonadaceae</taxon>
        <taxon>Sphingomicrobium</taxon>
    </lineage>
</organism>
<keyword evidence="6" id="KW-1185">Reference proteome</keyword>
<dbReference type="GO" id="GO:0042834">
    <property type="term" value="F:peptidoglycan binding"/>
    <property type="evidence" value="ECO:0007669"/>
    <property type="project" value="InterPro"/>
</dbReference>
<name>A0A839YYY3_9SPHN</name>
<accession>A0A839YYY3</accession>
<feature type="domain" description="SPOR" evidence="4">
    <location>
        <begin position="441"/>
        <end position="522"/>
    </location>
</feature>
<feature type="chain" id="PRO_5032331696" evidence="3">
    <location>
        <begin position="28"/>
        <end position="533"/>
    </location>
</feature>
<keyword evidence="3" id="KW-0732">Signal</keyword>
<dbReference type="RefSeq" id="WP_183933615.1">
    <property type="nucleotide sequence ID" value="NZ_JACICF010000001.1"/>
</dbReference>
<evidence type="ECO:0000256" key="2">
    <source>
        <dbReference type="SAM" id="MobiDB-lite"/>
    </source>
</evidence>
<dbReference type="EMBL" id="JACICF010000001">
    <property type="protein sequence ID" value="MBB3764349.1"/>
    <property type="molecule type" value="Genomic_DNA"/>
</dbReference>
<gene>
    <name evidence="5" type="ORF">FHS50_001372</name>
</gene>
<dbReference type="Gene3D" id="1.25.40.10">
    <property type="entry name" value="Tetratricopeptide repeat domain"/>
    <property type="match status" value="1"/>
</dbReference>
<dbReference type="AlphaFoldDB" id="A0A839YYY3"/>
<dbReference type="Proteomes" id="UP000578569">
    <property type="component" value="Unassembled WGS sequence"/>
</dbReference>
<feature type="compositionally biased region" description="Basic and acidic residues" evidence="2">
    <location>
        <begin position="273"/>
        <end position="293"/>
    </location>
</feature>